<evidence type="ECO:0000256" key="1">
    <source>
        <dbReference type="SAM" id="SignalP"/>
    </source>
</evidence>
<feature type="signal peptide" evidence="1">
    <location>
        <begin position="1"/>
        <end position="23"/>
    </location>
</feature>
<reference evidence="3" key="1">
    <citation type="submission" date="2016-10" db="EMBL/GenBank/DDBJ databases">
        <authorList>
            <person name="Varghese N."/>
            <person name="Submissions S."/>
        </authorList>
    </citation>
    <scope>NUCLEOTIDE SEQUENCE [LARGE SCALE GENOMIC DNA]</scope>
    <source>
        <strain evidence="3">DSM 5918</strain>
    </source>
</reference>
<evidence type="ECO:0000313" key="3">
    <source>
        <dbReference type="Proteomes" id="UP000198635"/>
    </source>
</evidence>
<organism evidence="2 3">
    <name type="scientific">Desulfomicrobium apsheronum</name>
    <dbReference type="NCBI Taxonomy" id="52560"/>
    <lineage>
        <taxon>Bacteria</taxon>
        <taxon>Pseudomonadati</taxon>
        <taxon>Thermodesulfobacteriota</taxon>
        <taxon>Desulfovibrionia</taxon>
        <taxon>Desulfovibrionales</taxon>
        <taxon>Desulfomicrobiaceae</taxon>
        <taxon>Desulfomicrobium</taxon>
    </lineage>
</organism>
<dbReference type="EMBL" id="FORX01000014">
    <property type="protein sequence ID" value="SFK12108.1"/>
    <property type="molecule type" value="Genomic_DNA"/>
</dbReference>
<feature type="chain" id="PRO_5011549827" evidence="1">
    <location>
        <begin position="24"/>
        <end position="97"/>
    </location>
</feature>
<dbReference type="Proteomes" id="UP000198635">
    <property type="component" value="Unassembled WGS sequence"/>
</dbReference>
<gene>
    <name evidence="2" type="ORF">SAMN04488082_114108</name>
</gene>
<accession>A0A1I3WX99</accession>
<keyword evidence="3" id="KW-1185">Reference proteome</keyword>
<dbReference type="AlphaFoldDB" id="A0A1I3WX99"/>
<proteinExistence type="predicted"/>
<keyword evidence="1" id="KW-0732">Signal</keyword>
<name>A0A1I3WX99_9BACT</name>
<protein>
    <submittedName>
        <fullName evidence="2">Uncharacterized protein</fullName>
    </submittedName>
</protein>
<sequence>MKCFFSSVIILFAIVTFPFSSTAFMGYGGCMDKCDGDPQCIKDCREMYKSEKDAHEEYKKDFRECFNSCYDLRGKEKEDCLEKCRGDYKFGRDLPKK</sequence>
<evidence type="ECO:0000313" key="2">
    <source>
        <dbReference type="EMBL" id="SFK12108.1"/>
    </source>
</evidence>